<comment type="caution">
    <text evidence="1">The sequence shown here is derived from an EMBL/GenBank/DDBJ whole genome shotgun (WGS) entry which is preliminary data.</text>
</comment>
<accession>A0A9K3CRZ6</accession>
<proteinExistence type="predicted"/>
<gene>
    <name evidence="1" type="ORF">KIPB_002300</name>
</gene>
<feature type="non-terminal residue" evidence="1">
    <location>
        <position position="1"/>
    </location>
</feature>
<evidence type="ECO:0000313" key="1">
    <source>
        <dbReference type="EMBL" id="GIQ81353.1"/>
    </source>
</evidence>
<reference evidence="1 2" key="1">
    <citation type="journal article" date="2018" name="PLoS ONE">
        <title>The draft genome of Kipferlia bialata reveals reductive genome evolution in fornicate parasites.</title>
        <authorList>
            <person name="Tanifuji G."/>
            <person name="Takabayashi S."/>
            <person name="Kume K."/>
            <person name="Takagi M."/>
            <person name="Nakayama T."/>
            <person name="Kamikawa R."/>
            <person name="Inagaki Y."/>
            <person name="Hashimoto T."/>
        </authorList>
    </citation>
    <scope>NUCLEOTIDE SEQUENCE [LARGE SCALE GENOMIC DNA]</scope>
    <source>
        <strain evidence="1">NY0173</strain>
    </source>
</reference>
<evidence type="ECO:0000313" key="2">
    <source>
        <dbReference type="Proteomes" id="UP000265618"/>
    </source>
</evidence>
<sequence>MDPPERITVTTGVATLMHTWDIANIYSVWDHPILIINPFLGPTSKDDHLEAISKMRISQSAYAMVYICQDKEAGLYDYAPISGDGLGPQSFNQATGTLQASNGGIAGFYLDESGSGMPQLHNGWGGYSVVPDHEDWLEVLCHGSTDTSSTSTEALERKYSIDTLVDLGYEGIMLQVDVGSAYGENGYLAENVYNAVSYLRDQYPDLLIGLNIDTSMTYVGYPFQYTWSPLTLPLDLFLIEGVHFTASRGDYYFVDNALASTYHNSYLAAVLQRGSVPRVKVTETEEDGETTRTVEHFYPLVVVRDFVPCSITSNGEEIPIIEQFPSVFEDALSVLASHPIVYELLDDEDTDNVACDVVDIDDYASSMGIDIVYTPVFLPAALEPLRDTERPTDTLEAEGAETRDIGAFDWQKGAGERSEDTETVVDDHSGALSLIGGVRTVDGSLSTDQEAEYETESSDDRCITVSFNTAHNARDRTAYNVYMTLLDPSAPALTEERHLSKTKFDTSESFSLLDDGLVSGSVIPAADDTEASIYRILAPDVIPVAVPRSEALVSSHPNYRADSLPLAYSVCFHNDIDLDGLSLHVSVRAESAAGYSSDGIGRVGPSFGNEEQNTAIRSLFFQDSAASETLFYAQTLLTDPDDEISPFMSSTLYMEGTDPTVDLVLHANPLGEAQGETMRLFFQPNESTRGGLDDRGATAMLIVAMPALVDGDGLYLCTDLTGTAVQWYTAENPYDEAIWGDNTESTQWVASATSTEEADIQCSRDGVLYTRLTIPVPSDIPLYSHSGVVSSHITIGSSATPDRYPDNEVATVGYATAVPASLSPPAPSVSLSAGEGVEVLVRGVIYGTSVGSGGGRAVDSLTCGVYLEHIGSVNEASTSICYAAVASTVDSDTDTCGSEGAYFLVLSDLDVTHTTGTDGGTATDTYSHDMTDRIYVKDSTTGLSSFVPVPDATGSCAYTVTGEAEGGEFPLSSPSFTGVTDAQFSLGSGVQVQFPQASARGSPSLLEYVLTVLTDGEDDVTLAIPASAVNVDTDNVFTYNYTREISTPTAMSFGVSVTDGVTAVGSDVTLNATLESGYTLDGTGASMPSDTLMTRLAGVNYDSDIHTVYTYVESIEVAYDDIGLYIHTSTGLTPSSEWETWLWSHSLYLDLLGDETDRGLLVSGSNMLCQYVVSDGSLLKLPEKITGTTTDYSDMEVVGTVQYAVDADTHDVEVVIPLAMLQERYRLPNKYIKVACLIESDGDQFLFPSVDTGGLSFPIASNFDDYSSQLIADGDSAKWAGWNVETNVDS</sequence>
<protein>
    <submittedName>
        <fullName evidence="1">Uncharacterized protein</fullName>
    </submittedName>
</protein>
<dbReference type="EMBL" id="BDIP01000369">
    <property type="protein sequence ID" value="GIQ81353.1"/>
    <property type="molecule type" value="Genomic_DNA"/>
</dbReference>
<keyword evidence="2" id="KW-1185">Reference proteome</keyword>
<dbReference type="Proteomes" id="UP000265618">
    <property type="component" value="Unassembled WGS sequence"/>
</dbReference>
<organism evidence="1 2">
    <name type="scientific">Kipferlia bialata</name>
    <dbReference type="NCBI Taxonomy" id="797122"/>
    <lineage>
        <taxon>Eukaryota</taxon>
        <taxon>Metamonada</taxon>
        <taxon>Carpediemonas-like organisms</taxon>
        <taxon>Kipferlia</taxon>
    </lineage>
</organism>
<name>A0A9K3CRZ6_9EUKA</name>